<gene>
    <name evidence="1" type="ORF">HPBE_LOCUS9276</name>
</gene>
<accession>A0A183FNY7</accession>
<organism evidence="2 3">
    <name type="scientific">Heligmosomoides polygyrus</name>
    <name type="common">Parasitic roundworm</name>
    <dbReference type="NCBI Taxonomy" id="6339"/>
    <lineage>
        <taxon>Eukaryota</taxon>
        <taxon>Metazoa</taxon>
        <taxon>Ecdysozoa</taxon>
        <taxon>Nematoda</taxon>
        <taxon>Chromadorea</taxon>
        <taxon>Rhabditida</taxon>
        <taxon>Rhabditina</taxon>
        <taxon>Rhabditomorpha</taxon>
        <taxon>Strongyloidea</taxon>
        <taxon>Heligmosomidae</taxon>
        <taxon>Heligmosomoides</taxon>
    </lineage>
</organism>
<evidence type="ECO:0000313" key="1">
    <source>
        <dbReference type="EMBL" id="VDO79956.1"/>
    </source>
</evidence>
<reference evidence="1 2" key="1">
    <citation type="submission" date="2018-11" db="EMBL/GenBank/DDBJ databases">
        <authorList>
            <consortium name="Pathogen Informatics"/>
        </authorList>
    </citation>
    <scope>NUCLEOTIDE SEQUENCE [LARGE SCALE GENOMIC DNA]</scope>
</reference>
<dbReference type="OrthoDB" id="5869543at2759"/>
<dbReference type="GO" id="GO:0003676">
    <property type="term" value="F:nucleic acid binding"/>
    <property type="evidence" value="ECO:0007669"/>
    <property type="project" value="InterPro"/>
</dbReference>
<evidence type="ECO:0000313" key="3">
    <source>
        <dbReference type="WBParaSite" id="HPBE_0000927501-mRNA-1"/>
    </source>
</evidence>
<evidence type="ECO:0000313" key="2">
    <source>
        <dbReference type="Proteomes" id="UP000050761"/>
    </source>
</evidence>
<dbReference type="EMBL" id="UZAH01026390">
    <property type="protein sequence ID" value="VDO79956.1"/>
    <property type="molecule type" value="Genomic_DNA"/>
</dbReference>
<proteinExistence type="predicted"/>
<dbReference type="InterPro" id="IPR036397">
    <property type="entry name" value="RNaseH_sf"/>
</dbReference>
<dbReference type="AlphaFoldDB" id="A0A183FNY7"/>
<dbReference type="PANTHER" id="PTHR47331:SF2">
    <property type="match status" value="1"/>
</dbReference>
<sequence length="276" mass="31689">IAADGEEQEQWVQRLWSLDSLGITEDHNPNADTEEQGRILANFINISKFIDGYLYVQFSWKEAHPKLQDNKQLAYCRVVNQYKNYDIAILRQTYFIPSIRRTVSKALPTCVTCNKFNAFPFRYPSMSDLPKERVTRSRPFQTVGLDYLGAIPFKSTHTVASKARVCLVTCLATRAVHLEVVLNNTVKEFLLPFRRFLARRERPDLTCSGIFGIRTISQHFVNVTNKEFEGNDPRTSLRTKDKCYSWPMTSSLGGNSHLELSLKFTQEETAQLVPLV</sequence>
<dbReference type="Proteomes" id="UP000050761">
    <property type="component" value="Unassembled WGS sequence"/>
</dbReference>
<keyword evidence="2" id="KW-1185">Reference proteome</keyword>
<dbReference type="Gene3D" id="3.30.420.10">
    <property type="entry name" value="Ribonuclease H-like superfamily/Ribonuclease H"/>
    <property type="match status" value="1"/>
</dbReference>
<reference evidence="3" key="2">
    <citation type="submission" date="2019-09" db="UniProtKB">
        <authorList>
            <consortium name="WormBaseParasite"/>
        </authorList>
    </citation>
    <scope>IDENTIFICATION</scope>
</reference>
<accession>A0A3P7XXV9</accession>
<protein>
    <submittedName>
        <fullName evidence="3">PH domain-containing protein</fullName>
    </submittedName>
</protein>
<dbReference type="PANTHER" id="PTHR47331">
    <property type="entry name" value="PHD-TYPE DOMAIN-CONTAINING PROTEIN"/>
    <property type="match status" value="1"/>
</dbReference>
<name>A0A183FNY7_HELPZ</name>
<dbReference type="WBParaSite" id="HPBE_0000927501-mRNA-1">
    <property type="protein sequence ID" value="HPBE_0000927501-mRNA-1"/>
    <property type="gene ID" value="HPBE_0000927501"/>
</dbReference>